<organism evidence="2 3">
    <name type="scientific">Rhodopirellula europaea SH398</name>
    <dbReference type="NCBI Taxonomy" id="1263868"/>
    <lineage>
        <taxon>Bacteria</taxon>
        <taxon>Pseudomonadati</taxon>
        <taxon>Planctomycetota</taxon>
        <taxon>Planctomycetia</taxon>
        <taxon>Pirellulales</taxon>
        <taxon>Pirellulaceae</taxon>
        <taxon>Rhodopirellula</taxon>
    </lineage>
</organism>
<accession>M5S1E3</accession>
<protein>
    <submittedName>
        <fullName evidence="2">Uncharacterized protein</fullName>
    </submittedName>
</protein>
<dbReference type="STRING" id="1263868.RESH_04142"/>
<dbReference type="Proteomes" id="UP000011996">
    <property type="component" value="Unassembled WGS sequence"/>
</dbReference>
<evidence type="ECO:0000256" key="1">
    <source>
        <dbReference type="SAM" id="MobiDB-lite"/>
    </source>
</evidence>
<feature type="region of interest" description="Disordered" evidence="1">
    <location>
        <begin position="43"/>
        <end position="66"/>
    </location>
</feature>
<proteinExistence type="predicted"/>
<reference evidence="2 3" key="1">
    <citation type="journal article" date="2013" name="Mar. Genomics">
        <title>Expression of sulfatases in Rhodopirellula baltica and the diversity of sulfatases in the genus Rhodopirellula.</title>
        <authorList>
            <person name="Wegner C.E."/>
            <person name="Richter-Heitmann T."/>
            <person name="Klindworth A."/>
            <person name="Klockow C."/>
            <person name="Richter M."/>
            <person name="Achstetter T."/>
            <person name="Glockner F.O."/>
            <person name="Harder J."/>
        </authorList>
    </citation>
    <scope>NUCLEOTIDE SEQUENCE [LARGE SCALE GENOMIC DNA]</scope>
    <source>
        <strain evidence="2 3">SH398</strain>
    </source>
</reference>
<sequence>MSVLGLVFCDTSREGGRELLATRNVTLGEVRWQVSHDDSRDSICNHGRRAHRRDENPRPGGACASMKLAAHLLRP</sequence>
<gene>
    <name evidence="2" type="ORF">RESH_04142</name>
</gene>
<name>M5S1E3_9BACT</name>
<evidence type="ECO:0000313" key="2">
    <source>
        <dbReference type="EMBL" id="EMI25266.1"/>
    </source>
</evidence>
<dbReference type="PATRIC" id="fig|1263868.3.peg.4493"/>
<dbReference type="EMBL" id="ANOF01000129">
    <property type="protein sequence ID" value="EMI25266.1"/>
    <property type="molecule type" value="Genomic_DNA"/>
</dbReference>
<dbReference type="AlphaFoldDB" id="M5S1E3"/>
<comment type="caution">
    <text evidence="2">The sequence shown here is derived from an EMBL/GenBank/DDBJ whole genome shotgun (WGS) entry which is preliminary data.</text>
</comment>
<evidence type="ECO:0000313" key="3">
    <source>
        <dbReference type="Proteomes" id="UP000011996"/>
    </source>
</evidence>